<evidence type="ECO:0000256" key="7">
    <source>
        <dbReference type="HAMAP-Rule" id="MF_01416"/>
    </source>
</evidence>
<dbReference type="HAMAP" id="MF_01416">
    <property type="entry name" value="ATP_synth_delta_bact"/>
    <property type="match status" value="1"/>
</dbReference>
<sequence length="202" mass="21211">MANAESLHETVLEAGTKRSRLARVYAEALLASVLKQSPEAVEAVGDELAGFVREAGANPAVAGFLASPAVGKRAKAAALSVALADRASAPLRGLVGVLGQNHRLDLLRNVSAAYRQLLDQRAGRVWVKVTAAVPLSDAQKGALAASLKDILNREPMLDVRVDPDLLGGLVVQVGDTVIDTSVRFRLQAIRTLLLDGGNSHGR</sequence>
<dbReference type="GO" id="GO:0045259">
    <property type="term" value="C:proton-transporting ATP synthase complex"/>
    <property type="evidence" value="ECO:0007669"/>
    <property type="project" value="UniProtKB-KW"/>
</dbReference>
<dbReference type="Proteomes" id="UP000503447">
    <property type="component" value="Chromosome"/>
</dbReference>
<evidence type="ECO:0000256" key="5">
    <source>
        <dbReference type="ARBA" id="ARBA00023136"/>
    </source>
</evidence>
<accession>A0A6M5YGF7</accession>
<name>A0A6M5YGF7_9BACT</name>
<dbReference type="InterPro" id="IPR026015">
    <property type="entry name" value="ATP_synth_OSCP/delta_N_sf"/>
</dbReference>
<dbReference type="SUPFAM" id="SSF47928">
    <property type="entry name" value="N-terminal domain of the delta subunit of the F1F0-ATP synthase"/>
    <property type="match status" value="1"/>
</dbReference>
<dbReference type="Pfam" id="PF00213">
    <property type="entry name" value="OSCP"/>
    <property type="match status" value="1"/>
</dbReference>
<keyword evidence="7" id="KW-0139">CF(1)</keyword>
<keyword evidence="6 7" id="KW-0066">ATP synthesis</keyword>
<keyword evidence="4 7" id="KW-0406">Ion transport</keyword>
<dbReference type="RefSeq" id="WP_171469340.1">
    <property type="nucleotide sequence ID" value="NZ_CP053452.2"/>
</dbReference>
<keyword evidence="9" id="KW-1185">Reference proteome</keyword>
<evidence type="ECO:0000256" key="3">
    <source>
        <dbReference type="ARBA" id="ARBA00022781"/>
    </source>
</evidence>
<keyword evidence="5 7" id="KW-0472">Membrane</keyword>
<proteinExistence type="inferred from homology"/>
<dbReference type="InterPro" id="IPR000711">
    <property type="entry name" value="ATPase_OSCP/dsu"/>
</dbReference>
<keyword evidence="3 7" id="KW-0375">Hydrogen ion transport</keyword>
<evidence type="ECO:0000256" key="2">
    <source>
        <dbReference type="ARBA" id="ARBA00022448"/>
    </source>
</evidence>
<evidence type="ECO:0000313" key="8">
    <source>
        <dbReference type="EMBL" id="QJW93068.1"/>
    </source>
</evidence>
<protein>
    <recommendedName>
        <fullName evidence="7">ATP synthase subunit delta</fullName>
    </recommendedName>
    <alternativeName>
        <fullName evidence="7">ATP synthase F(1) sector subunit delta</fullName>
    </alternativeName>
    <alternativeName>
        <fullName evidence="7">F-type ATPase subunit delta</fullName>
        <shortName evidence="7">F-ATPase subunit delta</shortName>
    </alternativeName>
</protein>
<organism evidence="8 9">
    <name type="scientific">Frigoriglobus tundricola</name>
    <dbReference type="NCBI Taxonomy" id="2774151"/>
    <lineage>
        <taxon>Bacteria</taxon>
        <taxon>Pseudomonadati</taxon>
        <taxon>Planctomycetota</taxon>
        <taxon>Planctomycetia</taxon>
        <taxon>Gemmatales</taxon>
        <taxon>Gemmataceae</taxon>
        <taxon>Frigoriglobus</taxon>
    </lineage>
</organism>
<evidence type="ECO:0000313" key="9">
    <source>
        <dbReference type="Proteomes" id="UP000503447"/>
    </source>
</evidence>
<comment type="subcellular location">
    <subcellularLocation>
        <location evidence="7">Cell membrane</location>
        <topology evidence="7">Peripheral membrane protein</topology>
    </subcellularLocation>
    <subcellularLocation>
        <location evidence="1">Membrane</location>
    </subcellularLocation>
</comment>
<dbReference type="KEGG" id="ftj:FTUN_0570"/>
<comment type="function">
    <text evidence="7">This protein is part of the stalk that links CF(0) to CF(1). It either transmits conformational changes from CF(0) to CF(1) or is implicated in proton conduction.</text>
</comment>
<evidence type="ECO:0000256" key="6">
    <source>
        <dbReference type="ARBA" id="ARBA00023310"/>
    </source>
</evidence>
<dbReference type="NCBIfam" id="TIGR01145">
    <property type="entry name" value="ATP_synt_delta"/>
    <property type="match status" value="1"/>
</dbReference>
<keyword evidence="7" id="KW-1003">Cell membrane</keyword>
<comment type="similarity">
    <text evidence="7">Belongs to the ATPase delta chain family.</text>
</comment>
<evidence type="ECO:0000256" key="4">
    <source>
        <dbReference type="ARBA" id="ARBA00023065"/>
    </source>
</evidence>
<dbReference type="AlphaFoldDB" id="A0A6M5YGF7"/>
<gene>
    <name evidence="7" type="primary">atpH</name>
    <name evidence="8" type="ORF">FTUN_0570</name>
</gene>
<dbReference type="PRINTS" id="PR00125">
    <property type="entry name" value="ATPASEDELTA"/>
</dbReference>
<dbReference type="EMBL" id="CP053452">
    <property type="protein sequence ID" value="QJW93068.1"/>
    <property type="molecule type" value="Genomic_DNA"/>
</dbReference>
<dbReference type="PANTHER" id="PTHR11910">
    <property type="entry name" value="ATP SYNTHASE DELTA CHAIN"/>
    <property type="match status" value="1"/>
</dbReference>
<evidence type="ECO:0000256" key="1">
    <source>
        <dbReference type="ARBA" id="ARBA00004370"/>
    </source>
</evidence>
<dbReference type="GO" id="GO:0005886">
    <property type="term" value="C:plasma membrane"/>
    <property type="evidence" value="ECO:0007669"/>
    <property type="project" value="UniProtKB-SubCell"/>
</dbReference>
<reference evidence="9" key="1">
    <citation type="submission" date="2020-05" db="EMBL/GenBank/DDBJ databases">
        <title>Frigoriglobus tundricola gen. nov., sp. nov., a psychrotolerant cellulolytic planctomycete of the family Gemmataceae with two divergent copies of 16S rRNA gene.</title>
        <authorList>
            <person name="Kulichevskaya I.S."/>
            <person name="Ivanova A.A."/>
            <person name="Naumoff D.G."/>
            <person name="Beletsky A.V."/>
            <person name="Rijpstra W.I.C."/>
            <person name="Sinninghe Damste J.S."/>
            <person name="Mardanov A.V."/>
            <person name="Ravin N.V."/>
            <person name="Dedysh S.N."/>
        </authorList>
    </citation>
    <scope>NUCLEOTIDE SEQUENCE [LARGE SCALE GENOMIC DNA]</scope>
    <source>
        <strain evidence="9">PL17</strain>
    </source>
</reference>
<comment type="function">
    <text evidence="7">F(1)F(0) ATP synthase produces ATP from ADP in the presence of a proton or sodium gradient. F-type ATPases consist of two structural domains, F(1) containing the extramembraneous catalytic core and F(0) containing the membrane proton channel, linked together by a central stalk and a peripheral stalk. During catalysis, ATP synthesis in the catalytic domain of F(1) is coupled via a rotary mechanism of the central stalk subunits to proton translocation.</text>
</comment>
<dbReference type="Gene3D" id="1.10.520.20">
    <property type="entry name" value="N-terminal domain of the delta subunit of the F1F0-ATP synthase"/>
    <property type="match status" value="1"/>
</dbReference>
<keyword evidence="2 7" id="KW-0813">Transport</keyword>
<dbReference type="GO" id="GO:0046933">
    <property type="term" value="F:proton-transporting ATP synthase activity, rotational mechanism"/>
    <property type="evidence" value="ECO:0007669"/>
    <property type="project" value="UniProtKB-UniRule"/>
</dbReference>